<feature type="compositionally biased region" description="Polar residues" evidence="1">
    <location>
        <begin position="73"/>
        <end position="93"/>
    </location>
</feature>
<keyword evidence="3" id="KW-1185">Reference proteome</keyword>
<feature type="compositionally biased region" description="Basic and acidic residues" evidence="1">
    <location>
        <begin position="1"/>
        <end position="11"/>
    </location>
</feature>
<feature type="region of interest" description="Disordered" evidence="1">
    <location>
        <begin position="1"/>
        <end position="40"/>
    </location>
</feature>
<dbReference type="Proteomes" id="UP000499080">
    <property type="component" value="Unassembled WGS sequence"/>
</dbReference>
<dbReference type="EMBL" id="BGPR01071052">
    <property type="protein sequence ID" value="GBO44368.1"/>
    <property type="molecule type" value="Genomic_DNA"/>
</dbReference>
<organism evidence="2 3">
    <name type="scientific">Araneus ventricosus</name>
    <name type="common">Orbweaver spider</name>
    <name type="synonym">Epeira ventricosa</name>
    <dbReference type="NCBI Taxonomy" id="182803"/>
    <lineage>
        <taxon>Eukaryota</taxon>
        <taxon>Metazoa</taxon>
        <taxon>Ecdysozoa</taxon>
        <taxon>Arthropoda</taxon>
        <taxon>Chelicerata</taxon>
        <taxon>Arachnida</taxon>
        <taxon>Araneae</taxon>
        <taxon>Araneomorphae</taxon>
        <taxon>Entelegynae</taxon>
        <taxon>Araneoidea</taxon>
        <taxon>Araneidae</taxon>
        <taxon>Araneus</taxon>
    </lineage>
</organism>
<feature type="region of interest" description="Disordered" evidence="1">
    <location>
        <begin position="62"/>
        <end position="116"/>
    </location>
</feature>
<evidence type="ECO:0000256" key="1">
    <source>
        <dbReference type="SAM" id="MobiDB-lite"/>
    </source>
</evidence>
<dbReference type="AlphaFoldDB" id="A0A4Y2X5C0"/>
<comment type="caution">
    <text evidence="2">The sequence shown here is derived from an EMBL/GenBank/DDBJ whole genome shotgun (WGS) entry which is preliminary data.</text>
</comment>
<sequence length="116" mass="12903">MLEHSDNHKDFQISNKNDIPLPTIKSDNNSHETKNIDGEDCDIEEKIQDDVPTLKDSAQNFLNKNTDLRSSTENDIPFLNSESFDNSHDTSNIVGDEVETVEITSNPLPGKSKGCA</sequence>
<evidence type="ECO:0000313" key="2">
    <source>
        <dbReference type="EMBL" id="GBO44368.1"/>
    </source>
</evidence>
<protein>
    <submittedName>
        <fullName evidence="2">Uncharacterized protein</fullName>
    </submittedName>
</protein>
<proteinExistence type="predicted"/>
<feature type="compositionally biased region" description="Basic and acidic residues" evidence="1">
    <location>
        <begin position="28"/>
        <end position="37"/>
    </location>
</feature>
<gene>
    <name evidence="2" type="ORF">AVEN_240153_1</name>
</gene>
<accession>A0A4Y2X5C0</accession>
<evidence type="ECO:0000313" key="3">
    <source>
        <dbReference type="Proteomes" id="UP000499080"/>
    </source>
</evidence>
<name>A0A4Y2X5C0_ARAVE</name>
<reference evidence="2 3" key="1">
    <citation type="journal article" date="2019" name="Sci. Rep.">
        <title>Orb-weaving spider Araneus ventricosus genome elucidates the spidroin gene catalogue.</title>
        <authorList>
            <person name="Kono N."/>
            <person name="Nakamura H."/>
            <person name="Ohtoshi R."/>
            <person name="Moran D.A.P."/>
            <person name="Shinohara A."/>
            <person name="Yoshida Y."/>
            <person name="Fujiwara M."/>
            <person name="Mori M."/>
            <person name="Tomita M."/>
            <person name="Arakawa K."/>
        </authorList>
    </citation>
    <scope>NUCLEOTIDE SEQUENCE [LARGE SCALE GENOMIC DNA]</scope>
</reference>